<dbReference type="Proteomes" id="UP000324222">
    <property type="component" value="Unassembled WGS sequence"/>
</dbReference>
<dbReference type="EMBL" id="VSRR010021033">
    <property type="protein sequence ID" value="MPC63603.1"/>
    <property type="molecule type" value="Genomic_DNA"/>
</dbReference>
<evidence type="ECO:0000313" key="1">
    <source>
        <dbReference type="EMBL" id="MPC63603.1"/>
    </source>
</evidence>
<evidence type="ECO:0000313" key="2">
    <source>
        <dbReference type="Proteomes" id="UP000324222"/>
    </source>
</evidence>
<reference evidence="1 2" key="1">
    <citation type="submission" date="2019-05" db="EMBL/GenBank/DDBJ databases">
        <title>Another draft genome of Portunus trituberculatus and its Hox gene families provides insights of decapod evolution.</title>
        <authorList>
            <person name="Jeong J.-H."/>
            <person name="Song I."/>
            <person name="Kim S."/>
            <person name="Choi T."/>
            <person name="Kim D."/>
            <person name="Ryu S."/>
            <person name="Kim W."/>
        </authorList>
    </citation>
    <scope>NUCLEOTIDE SEQUENCE [LARGE SCALE GENOMIC DNA]</scope>
    <source>
        <tissue evidence="1">Muscle</tissue>
    </source>
</reference>
<proteinExistence type="predicted"/>
<accession>A0A5B7H0Q6</accession>
<organism evidence="1 2">
    <name type="scientific">Portunus trituberculatus</name>
    <name type="common">Swimming crab</name>
    <name type="synonym">Neptunus trituberculatus</name>
    <dbReference type="NCBI Taxonomy" id="210409"/>
    <lineage>
        <taxon>Eukaryota</taxon>
        <taxon>Metazoa</taxon>
        <taxon>Ecdysozoa</taxon>
        <taxon>Arthropoda</taxon>
        <taxon>Crustacea</taxon>
        <taxon>Multicrustacea</taxon>
        <taxon>Malacostraca</taxon>
        <taxon>Eumalacostraca</taxon>
        <taxon>Eucarida</taxon>
        <taxon>Decapoda</taxon>
        <taxon>Pleocyemata</taxon>
        <taxon>Brachyura</taxon>
        <taxon>Eubrachyura</taxon>
        <taxon>Portunoidea</taxon>
        <taxon>Portunidae</taxon>
        <taxon>Portuninae</taxon>
        <taxon>Portunus</taxon>
    </lineage>
</organism>
<keyword evidence="2" id="KW-1185">Reference proteome</keyword>
<dbReference type="AlphaFoldDB" id="A0A5B7H0Q6"/>
<protein>
    <recommendedName>
        <fullName evidence="3">Ig-like domain-containing protein</fullName>
    </recommendedName>
</protein>
<gene>
    <name evidence="1" type="ORF">E2C01_057702</name>
</gene>
<name>A0A5B7H0Q6_PORTR</name>
<evidence type="ECO:0008006" key="3">
    <source>
        <dbReference type="Google" id="ProtNLM"/>
    </source>
</evidence>
<comment type="caution">
    <text evidence="1">The sequence shown here is derived from an EMBL/GenBank/DDBJ whole genome shotgun (WGS) entry which is preliminary data.</text>
</comment>
<dbReference type="OrthoDB" id="6377396at2759"/>
<sequence>MVRIEGTDERYIQKGSILAITCTVDHKERAGPSQVAWYQGAARLHYDSPRGGIALQVRDVHLCILPILNK</sequence>